<comment type="caution">
    <text evidence="2">The sequence shown here is derived from an EMBL/GenBank/DDBJ whole genome shotgun (WGS) entry which is preliminary data.</text>
</comment>
<reference evidence="2" key="1">
    <citation type="submission" date="2023-08" db="EMBL/GenBank/DDBJ databases">
        <title>Black Yeasts Isolated from many extreme environments.</title>
        <authorList>
            <person name="Coleine C."/>
            <person name="Stajich J.E."/>
            <person name="Selbmann L."/>
        </authorList>
    </citation>
    <scope>NUCLEOTIDE SEQUENCE</scope>
    <source>
        <strain evidence="2">CCFEE 5810</strain>
    </source>
</reference>
<feature type="region of interest" description="Disordered" evidence="1">
    <location>
        <begin position="1"/>
        <end position="21"/>
    </location>
</feature>
<sequence length="343" mass="38729">MATSPQAKRQTPEDVLTEPTEGEISPRTCYLLGLPTELRLLIYEAYFECTKTREIYLHDQGVDVRSTGMAFISSIFRYPTNMILAALTQPSPSTSLLSSATRTAPARSSKTHQKGKPNSISLTRTKGLSLLSARSRQIFRLLNLPAELRLLIYEAYFGPKRERRIYWEEDLKPCFFHLRADRNRHSAALLRVCRQVRNEAQPVLRETNVPLLIDILVWCGRPYGGPGEATVKMDMQFLEQVPAVAIGVILRNSAVHDCWDLLNAMLAFTGYGKELKSLSFIFDSVCDEEVFAEDGELTEVISELECPSSAVTIHIHNPKMESESAWIAKSGFAVRKVKELRYL</sequence>
<accession>A0AAN7WEG2</accession>
<protein>
    <submittedName>
        <fullName evidence="2">Uncharacterized protein</fullName>
    </submittedName>
</protein>
<dbReference type="PANTHER" id="PTHR42085">
    <property type="entry name" value="F-BOX DOMAIN-CONTAINING PROTEIN"/>
    <property type="match status" value="1"/>
</dbReference>
<organism evidence="2 3">
    <name type="scientific">Elasticomyces elasticus</name>
    <dbReference type="NCBI Taxonomy" id="574655"/>
    <lineage>
        <taxon>Eukaryota</taxon>
        <taxon>Fungi</taxon>
        <taxon>Dikarya</taxon>
        <taxon>Ascomycota</taxon>
        <taxon>Pezizomycotina</taxon>
        <taxon>Dothideomycetes</taxon>
        <taxon>Dothideomycetidae</taxon>
        <taxon>Mycosphaerellales</taxon>
        <taxon>Teratosphaeriaceae</taxon>
        <taxon>Elasticomyces</taxon>
    </lineage>
</organism>
<dbReference type="Proteomes" id="UP001310594">
    <property type="component" value="Unassembled WGS sequence"/>
</dbReference>
<proteinExistence type="predicted"/>
<dbReference type="PANTHER" id="PTHR42085:SF1">
    <property type="entry name" value="F-BOX DOMAIN-CONTAINING PROTEIN"/>
    <property type="match status" value="1"/>
</dbReference>
<dbReference type="AlphaFoldDB" id="A0AAN7WEG2"/>
<dbReference type="InterPro" id="IPR038883">
    <property type="entry name" value="AN11006-like"/>
</dbReference>
<gene>
    <name evidence="2" type="ORF">LTR97_001934</name>
</gene>
<name>A0AAN7WEG2_9PEZI</name>
<feature type="compositionally biased region" description="Low complexity" evidence="1">
    <location>
        <begin position="92"/>
        <end position="108"/>
    </location>
</feature>
<dbReference type="EMBL" id="JAVRQU010000003">
    <property type="protein sequence ID" value="KAK5704825.1"/>
    <property type="molecule type" value="Genomic_DNA"/>
</dbReference>
<evidence type="ECO:0000313" key="2">
    <source>
        <dbReference type="EMBL" id="KAK5704825.1"/>
    </source>
</evidence>
<evidence type="ECO:0000256" key="1">
    <source>
        <dbReference type="SAM" id="MobiDB-lite"/>
    </source>
</evidence>
<feature type="region of interest" description="Disordered" evidence="1">
    <location>
        <begin position="92"/>
        <end position="121"/>
    </location>
</feature>
<evidence type="ECO:0000313" key="3">
    <source>
        <dbReference type="Proteomes" id="UP001310594"/>
    </source>
</evidence>